<comment type="caution">
    <text evidence="2">The sequence shown here is derived from an EMBL/GenBank/DDBJ whole genome shotgun (WGS) entry which is preliminary data.</text>
</comment>
<evidence type="ECO:0000256" key="1">
    <source>
        <dbReference type="SAM" id="MobiDB-lite"/>
    </source>
</evidence>
<sequence length="68" mass="7441">MKSMQQQSPESSANTNNGESMHADDPDNDRSRGPSGLEREDLHSSSSTNRIVRCLVALEECVSAMQAF</sequence>
<dbReference type="EMBL" id="BDGG01000002">
    <property type="protein sequence ID" value="GAU93492.1"/>
    <property type="molecule type" value="Genomic_DNA"/>
</dbReference>
<organism evidence="2 3">
    <name type="scientific">Ramazzottius varieornatus</name>
    <name type="common">Water bear</name>
    <name type="synonym">Tardigrade</name>
    <dbReference type="NCBI Taxonomy" id="947166"/>
    <lineage>
        <taxon>Eukaryota</taxon>
        <taxon>Metazoa</taxon>
        <taxon>Ecdysozoa</taxon>
        <taxon>Tardigrada</taxon>
        <taxon>Eutardigrada</taxon>
        <taxon>Parachela</taxon>
        <taxon>Hypsibioidea</taxon>
        <taxon>Ramazzottiidae</taxon>
        <taxon>Ramazzottius</taxon>
    </lineage>
</organism>
<evidence type="ECO:0000313" key="3">
    <source>
        <dbReference type="Proteomes" id="UP000186922"/>
    </source>
</evidence>
<reference evidence="2 3" key="1">
    <citation type="journal article" date="2016" name="Nat. Commun.">
        <title>Extremotolerant tardigrade genome and improved radiotolerance of human cultured cells by tardigrade-unique protein.</title>
        <authorList>
            <person name="Hashimoto T."/>
            <person name="Horikawa D.D."/>
            <person name="Saito Y."/>
            <person name="Kuwahara H."/>
            <person name="Kozuka-Hata H."/>
            <person name="Shin-I T."/>
            <person name="Minakuchi Y."/>
            <person name="Ohishi K."/>
            <person name="Motoyama A."/>
            <person name="Aizu T."/>
            <person name="Enomoto A."/>
            <person name="Kondo K."/>
            <person name="Tanaka S."/>
            <person name="Hara Y."/>
            <person name="Koshikawa S."/>
            <person name="Sagara H."/>
            <person name="Miura T."/>
            <person name="Yokobori S."/>
            <person name="Miyagawa K."/>
            <person name="Suzuki Y."/>
            <person name="Kubo T."/>
            <person name="Oyama M."/>
            <person name="Kohara Y."/>
            <person name="Fujiyama A."/>
            <person name="Arakawa K."/>
            <person name="Katayama T."/>
            <person name="Toyoda A."/>
            <person name="Kunieda T."/>
        </authorList>
    </citation>
    <scope>NUCLEOTIDE SEQUENCE [LARGE SCALE GENOMIC DNA]</scope>
    <source>
        <strain evidence="2 3">YOKOZUNA-1</strain>
    </source>
</reference>
<dbReference type="Proteomes" id="UP000186922">
    <property type="component" value="Unassembled WGS sequence"/>
</dbReference>
<dbReference type="AlphaFoldDB" id="A0A1D1V0L8"/>
<proteinExistence type="predicted"/>
<feature type="compositionally biased region" description="Basic and acidic residues" evidence="1">
    <location>
        <begin position="21"/>
        <end position="43"/>
    </location>
</feature>
<feature type="region of interest" description="Disordered" evidence="1">
    <location>
        <begin position="1"/>
        <end position="49"/>
    </location>
</feature>
<gene>
    <name evidence="2" type="primary">RvY_05425</name>
    <name evidence="2" type="synonym">RvY_05425.2</name>
    <name evidence="2" type="ORF">RvY_05425-2</name>
</gene>
<protein>
    <submittedName>
        <fullName evidence="2">Uncharacterized protein</fullName>
    </submittedName>
</protein>
<keyword evidence="3" id="KW-1185">Reference proteome</keyword>
<accession>A0A1D1V0L8</accession>
<evidence type="ECO:0000313" key="2">
    <source>
        <dbReference type="EMBL" id="GAU93492.1"/>
    </source>
</evidence>
<feature type="compositionally biased region" description="Polar residues" evidence="1">
    <location>
        <begin position="1"/>
        <end position="19"/>
    </location>
</feature>
<name>A0A1D1V0L8_RAMVA</name>